<keyword evidence="6 11" id="KW-0223">Dioxygenase</keyword>
<dbReference type="GO" id="GO:0016706">
    <property type="term" value="F:2-oxoglutarate-dependent dioxygenase activity"/>
    <property type="evidence" value="ECO:0007669"/>
    <property type="project" value="UniProtKB-ARBA"/>
</dbReference>
<dbReference type="EMBL" id="JAKKPZ010000003">
    <property type="protein sequence ID" value="KAI1723757.1"/>
    <property type="molecule type" value="Genomic_DNA"/>
</dbReference>
<keyword evidence="8" id="KW-0408">Iron</keyword>
<dbReference type="Pfam" id="PF06155">
    <property type="entry name" value="GBBH-like_N"/>
    <property type="match status" value="1"/>
</dbReference>
<dbReference type="GO" id="GO:0046872">
    <property type="term" value="F:metal ion binding"/>
    <property type="evidence" value="ECO:0007669"/>
    <property type="project" value="UniProtKB-KW"/>
</dbReference>
<name>A0AAD4R8F4_9BILA</name>
<feature type="domain" description="TauD/TfdA-like" evidence="9">
    <location>
        <begin position="147"/>
        <end position="377"/>
    </location>
</feature>
<dbReference type="GO" id="GO:0005739">
    <property type="term" value="C:mitochondrion"/>
    <property type="evidence" value="ECO:0007669"/>
    <property type="project" value="TreeGrafter"/>
</dbReference>
<dbReference type="Gene3D" id="3.60.130.10">
    <property type="entry name" value="Clavaminate synthase-like"/>
    <property type="match status" value="1"/>
</dbReference>
<evidence type="ECO:0000256" key="7">
    <source>
        <dbReference type="ARBA" id="ARBA00023002"/>
    </source>
</evidence>
<keyword evidence="5" id="KW-0124">Carnitine biosynthesis</keyword>
<dbReference type="InterPro" id="IPR003819">
    <property type="entry name" value="TauD/TfdA-like"/>
</dbReference>
<evidence type="ECO:0000256" key="5">
    <source>
        <dbReference type="ARBA" id="ARBA00022873"/>
    </source>
</evidence>
<evidence type="ECO:0000256" key="2">
    <source>
        <dbReference type="ARBA" id="ARBA00005022"/>
    </source>
</evidence>
<dbReference type="SUPFAM" id="SSF51197">
    <property type="entry name" value="Clavaminate synthase-like"/>
    <property type="match status" value="1"/>
</dbReference>
<evidence type="ECO:0000256" key="3">
    <source>
        <dbReference type="ARBA" id="ARBA00008654"/>
    </source>
</evidence>
<organism evidence="11 12">
    <name type="scientific">Ditylenchus destructor</name>
    <dbReference type="NCBI Taxonomy" id="166010"/>
    <lineage>
        <taxon>Eukaryota</taxon>
        <taxon>Metazoa</taxon>
        <taxon>Ecdysozoa</taxon>
        <taxon>Nematoda</taxon>
        <taxon>Chromadorea</taxon>
        <taxon>Rhabditida</taxon>
        <taxon>Tylenchina</taxon>
        <taxon>Tylenchomorpha</taxon>
        <taxon>Sphaerularioidea</taxon>
        <taxon>Anguinidae</taxon>
        <taxon>Anguininae</taxon>
        <taxon>Ditylenchus</taxon>
    </lineage>
</organism>
<keyword evidence="4" id="KW-0479">Metal-binding</keyword>
<accession>A0AAD4R8F4</accession>
<comment type="similarity">
    <text evidence="3">Belongs to the gamma-BBH/TMLD family.</text>
</comment>
<gene>
    <name evidence="11" type="ORF">DdX_03929</name>
</gene>
<dbReference type="Proteomes" id="UP001201812">
    <property type="component" value="Unassembled WGS sequence"/>
</dbReference>
<evidence type="ECO:0000259" key="10">
    <source>
        <dbReference type="Pfam" id="PF06155"/>
    </source>
</evidence>
<dbReference type="Pfam" id="PF02668">
    <property type="entry name" value="TauD"/>
    <property type="match status" value="1"/>
</dbReference>
<evidence type="ECO:0000256" key="8">
    <source>
        <dbReference type="ARBA" id="ARBA00023004"/>
    </source>
</evidence>
<evidence type="ECO:0000256" key="4">
    <source>
        <dbReference type="ARBA" id="ARBA00022723"/>
    </source>
</evidence>
<feature type="domain" description="Gamma-butyrobetaine hydroxylase-like N-terminal" evidence="10">
    <location>
        <begin position="20"/>
        <end position="104"/>
    </location>
</feature>
<dbReference type="InterPro" id="IPR038492">
    <property type="entry name" value="GBBH-like_N_sf"/>
</dbReference>
<reference evidence="11" key="1">
    <citation type="submission" date="2022-01" db="EMBL/GenBank/DDBJ databases">
        <title>Genome Sequence Resource for Two Populations of Ditylenchus destructor, the Migratory Endoparasitic Phytonematode.</title>
        <authorList>
            <person name="Zhang H."/>
            <person name="Lin R."/>
            <person name="Xie B."/>
        </authorList>
    </citation>
    <scope>NUCLEOTIDE SEQUENCE</scope>
    <source>
        <strain evidence="11">BazhouSP</strain>
    </source>
</reference>
<comment type="cofactor">
    <cofactor evidence="1">
        <name>Fe(2+)</name>
        <dbReference type="ChEBI" id="CHEBI:29033"/>
    </cofactor>
</comment>
<evidence type="ECO:0000313" key="11">
    <source>
        <dbReference type="EMBL" id="KAI1723757.1"/>
    </source>
</evidence>
<dbReference type="InterPro" id="IPR010376">
    <property type="entry name" value="GBBH-like_N"/>
</dbReference>
<comment type="caution">
    <text evidence="11">The sequence shown here is derived from an EMBL/GenBank/DDBJ whole genome shotgun (WGS) entry which is preliminary data.</text>
</comment>
<dbReference type="Gene3D" id="3.30.2020.30">
    <property type="match status" value="1"/>
</dbReference>
<dbReference type="PANTHER" id="PTHR10696:SF33">
    <property type="entry name" value="GAMMA-BUTYROBETAINE DIOXYGENASE"/>
    <property type="match status" value="1"/>
</dbReference>
<keyword evidence="7" id="KW-0560">Oxidoreductase</keyword>
<dbReference type="InterPro" id="IPR050411">
    <property type="entry name" value="AlphaKG_dependent_hydroxylases"/>
</dbReference>
<evidence type="ECO:0000313" key="12">
    <source>
        <dbReference type="Proteomes" id="UP001201812"/>
    </source>
</evidence>
<sequence>MSLRARFLCLRRNIHAITNLAENRAVQILFEDGTSGHYPYVWLRDCSLDSKTYSITDSIKARQLLIRDFDINVCPERIHHDVPNNSLVIHWPGGATSRYDKGWLWSRNPTSTVVRNLRRKFYLEDTKPWNTEEIIKRLCKFQHGQFLKEEKVLHDFLTAVSEDGIAILTNGPTHDGVVNNIGERIGFIHRTHFGIEFKVAKKENASNMAYASGDELPYHTDFPSLSQPPQLQLLHMMQRATEGGVNMFVDGFKVAELMKAECPDLYKILCEAELEYIEEGYDVHEIEAGKEITFHFDMVARHKVFTTNDEGRVVKVQFGNAMRTLKTFTMYCYRPDMQLLFYLENGDTVLWANTRLLHARSAYSSAPNQERSIAGCYFSWDIVKSRIRLARDRLQLPENQLSV</sequence>
<protein>
    <submittedName>
        <fullName evidence="11">Taurine catabolism dioxygenase tauD, tfdA family domain-containing protein</fullName>
    </submittedName>
</protein>
<proteinExistence type="inferred from homology"/>
<dbReference type="PANTHER" id="PTHR10696">
    <property type="entry name" value="GAMMA-BUTYROBETAINE HYDROXYLASE-RELATED"/>
    <property type="match status" value="1"/>
</dbReference>
<evidence type="ECO:0000256" key="6">
    <source>
        <dbReference type="ARBA" id="ARBA00022964"/>
    </source>
</evidence>
<keyword evidence="12" id="KW-1185">Reference proteome</keyword>
<evidence type="ECO:0000259" key="9">
    <source>
        <dbReference type="Pfam" id="PF02668"/>
    </source>
</evidence>
<evidence type="ECO:0000256" key="1">
    <source>
        <dbReference type="ARBA" id="ARBA00001954"/>
    </source>
</evidence>
<dbReference type="GO" id="GO:0045329">
    <property type="term" value="P:carnitine biosynthetic process"/>
    <property type="evidence" value="ECO:0007669"/>
    <property type="project" value="UniProtKB-KW"/>
</dbReference>
<dbReference type="InterPro" id="IPR042098">
    <property type="entry name" value="TauD-like_sf"/>
</dbReference>
<dbReference type="AlphaFoldDB" id="A0AAD4R8F4"/>
<comment type="pathway">
    <text evidence="2">Amine and polyamine biosynthesis; carnitine biosynthesis.</text>
</comment>